<dbReference type="EMBL" id="CAEZVJ010000016">
    <property type="protein sequence ID" value="CAB4623332.1"/>
    <property type="molecule type" value="Genomic_DNA"/>
</dbReference>
<dbReference type="Pfam" id="PF02104">
    <property type="entry name" value="SURF1"/>
    <property type="match status" value="1"/>
</dbReference>
<evidence type="ECO:0000256" key="1">
    <source>
        <dbReference type="SAM" id="Phobius"/>
    </source>
</evidence>
<keyword evidence="1" id="KW-1133">Transmembrane helix</keyword>
<keyword evidence="1" id="KW-0472">Membrane</keyword>
<organism evidence="2">
    <name type="scientific">freshwater metagenome</name>
    <dbReference type="NCBI Taxonomy" id="449393"/>
    <lineage>
        <taxon>unclassified sequences</taxon>
        <taxon>metagenomes</taxon>
        <taxon>ecological metagenomes</taxon>
    </lineage>
</organism>
<proteinExistence type="predicted"/>
<accession>A0A6J6I9V0</accession>
<keyword evidence="1" id="KW-0812">Transmembrane</keyword>
<protein>
    <submittedName>
        <fullName evidence="2">Unannotated protein</fullName>
    </submittedName>
</protein>
<dbReference type="InterPro" id="IPR002994">
    <property type="entry name" value="Surf1/Shy1"/>
</dbReference>
<dbReference type="GO" id="GO:0016020">
    <property type="term" value="C:membrane"/>
    <property type="evidence" value="ECO:0007669"/>
    <property type="project" value="InterPro"/>
</dbReference>
<dbReference type="AlphaFoldDB" id="A0A6J6I9V0"/>
<gene>
    <name evidence="2" type="ORF">UFOPK1961_00249</name>
</gene>
<sequence>MTRAWWAMARQPRWIVGLLACLVLAGVFAALGQWQVQRAIAEATIVEVDTETPVPISSVLDPGAGLPLTDGGRRVTVTATWTQERLVVLDRRQGSDMGEWLIANARTADGACLPIAIGWAPSVNPDDFIVIDDSPSPLVGRLVPSDDPSTGDYDNNRLTVVSSADLVNRWDCDTIYDAFLVLDTAQRPLEAIASVTPLPQATLNWLNIFYAIEWAFFAGFAIYFWYRLVADAVEREAEAAGELQA</sequence>
<name>A0A6J6I9V0_9ZZZZ</name>
<evidence type="ECO:0000313" key="2">
    <source>
        <dbReference type="EMBL" id="CAB4623332.1"/>
    </source>
</evidence>
<reference evidence="2" key="1">
    <citation type="submission" date="2020-05" db="EMBL/GenBank/DDBJ databases">
        <authorList>
            <person name="Chiriac C."/>
            <person name="Salcher M."/>
            <person name="Ghai R."/>
            <person name="Kavagutti S V."/>
        </authorList>
    </citation>
    <scope>NUCLEOTIDE SEQUENCE</scope>
</reference>
<feature type="transmembrane region" description="Helical" evidence="1">
    <location>
        <begin position="205"/>
        <end position="226"/>
    </location>
</feature>